<accession>A0A4Y2BVV8</accession>
<protein>
    <submittedName>
        <fullName evidence="1">Uncharacterized protein</fullName>
    </submittedName>
</protein>
<dbReference type="EMBL" id="BGPR01000118">
    <property type="protein sequence ID" value="GBL96228.1"/>
    <property type="molecule type" value="Genomic_DNA"/>
</dbReference>
<dbReference type="Proteomes" id="UP000499080">
    <property type="component" value="Unassembled WGS sequence"/>
</dbReference>
<evidence type="ECO:0000313" key="1">
    <source>
        <dbReference type="EMBL" id="GBL96228.1"/>
    </source>
</evidence>
<reference evidence="1 2" key="1">
    <citation type="journal article" date="2019" name="Sci. Rep.">
        <title>Orb-weaving spider Araneus ventricosus genome elucidates the spidroin gene catalogue.</title>
        <authorList>
            <person name="Kono N."/>
            <person name="Nakamura H."/>
            <person name="Ohtoshi R."/>
            <person name="Moran D.A.P."/>
            <person name="Shinohara A."/>
            <person name="Yoshida Y."/>
            <person name="Fujiwara M."/>
            <person name="Mori M."/>
            <person name="Tomita M."/>
            <person name="Arakawa K."/>
        </authorList>
    </citation>
    <scope>NUCLEOTIDE SEQUENCE [LARGE SCALE GENOMIC DNA]</scope>
</reference>
<evidence type="ECO:0000313" key="2">
    <source>
        <dbReference type="Proteomes" id="UP000499080"/>
    </source>
</evidence>
<keyword evidence="2" id="KW-1185">Reference proteome</keyword>
<organism evidence="1 2">
    <name type="scientific">Araneus ventricosus</name>
    <name type="common">Orbweaver spider</name>
    <name type="synonym">Epeira ventricosa</name>
    <dbReference type="NCBI Taxonomy" id="182803"/>
    <lineage>
        <taxon>Eukaryota</taxon>
        <taxon>Metazoa</taxon>
        <taxon>Ecdysozoa</taxon>
        <taxon>Arthropoda</taxon>
        <taxon>Chelicerata</taxon>
        <taxon>Arachnida</taxon>
        <taxon>Araneae</taxon>
        <taxon>Araneomorphae</taxon>
        <taxon>Entelegynae</taxon>
        <taxon>Araneoidea</taxon>
        <taxon>Araneidae</taxon>
        <taxon>Araneus</taxon>
    </lineage>
</organism>
<proteinExistence type="predicted"/>
<gene>
    <name evidence="1" type="ORF">AVEN_118768_1</name>
</gene>
<dbReference type="AlphaFoldDB" id="A0A4Y2BVV8"/>
<sequence length="119" mass="13729">MCSFTCSVWAKRKLLLVVGKKEERAESIFSVLYGCCCFHFSEDIICGLITHVSHYCPVTLYRFARGDTLFINHRLGREKTSRAEENCRVRTRLMVLAGHNAGWRLLRSLSSCCMSQRVY</sequence>
<comment type="caution">
    <text evidence="1">The sequence shown here is derived from an EMBL/GenBank/DDBJ whole genome shotgun (WGS) entry which is preliminary data.</text>
</comment>
<name>A0A4Y2BVV8_ARAVE</name>